<comment type="caution">
    <text evidence="1">The sequence shown here is derived from an EMBL/GenBank/DDBJ whole genome shotgun (WGS) entry which is preliminary data.</text>
</comment>
<name>A0ABT8G233_9MICO</name>
<dbReference type="Proteomes" id="UP001172738">
    <property type="component" value="Unassembled WGS sequence"/>
</dbReference>
<gene>
    <name evidence="1" type="ORF">QQX04_09410</name>
</gene>
<proteinExistence type="predicted"/>
<sequence length="219" mass="24692">MSTTTPSPTTPWAPLTAEEIAALLGPSEARWWLSGGAALDRWLGRQIRGRENVDVSTIPQDLRPLLAVLPPRYSAWVSDGTEGEGMIPIADADEDADLQPVLIRDDPADVWVLRVNVEDGAARAWMYRRDARLQLPWDRVVLDIDGVPTGAPEVQLLWKCFSPRPEDDADKDAVMPHLSDEARAWWEQQLLRIHPHSSWTIPVRSPMFPARASWNRPQR</sequence>
<accession>A0ABT8G233</accession>
<reference evidence="1" key="1">
    <citation type="submission" date="2023-06" db="EMBL/GenBank/DDBJ databases">
        <title>SYSU T00b26.</title>
        <authorList>
            <person name="Gao L."/>
            <person name="Fang B.-Z."/>
            <person name="Li W.-J."/>
        </authorList>
    </citation>
    <scope>NUCLEOTIDE SEQUENCE</scope>
    <source>
        <strain evidence="1">SYSU T00b26</strain>
    </source>
</reference>
<evidence type="ECO:0000313" key="1">
    <source>
        <dbReference type="EMBL" id="MDN4473204.1"/>
    </source>
</evidence>
<dbReference type="RefSeq" id="WP_301128497.1">
    <property type="nucleotide sequence ID" value="NZ_JAUHPV010000005.1"/>
</dbReference>
<evidence type="ECO:0000313" key="2">
    <source>
        <dbReference type="Proteomes" id="UP001172738"/>
    </source>
</evidence>
<dbReference type="Gene3D" id="3.30.460.40">
    <property type="match status" value="1"/>
</dbReference>
<protein>
    <recommendedName>
        <fullName evidence="3">Aminoglycoside-2''-adenylyltransferase</fullName>
    </recommendedName>
</protein>
<keyword evidence="2" id="KW-1185">Reference proteome</keyword>
<dbReference type="EMBL" id="JAUHPV010000005">
    <property type="protein sequence ID" value="MDN4473204.1"/>
    <property type="molecule type" value="Genomic_DNA"/>
</dbReference>
<evidence type="ECO:0008006" key="3">
    <source>
        <dbReference type="Google" id="ProtNLM"/>
    </source>
</evidence>
<organism evidence="1 2">
    <name type="scientific">Demequina zhanjiangensis</name>
    <dbReference type="NCBI Taxonomy" id="3051659"/>
    <lineage>
        <taxon>Bacteria</taxon>
        <taxon>Bacillati</taxon>
        <taxon>Actinomycetota</taxon>
        <taxon>Actinomycetes</taxon>
        <taxon>Micrococcales</taxon>
        <taxon>Demequinaceae</taxon>
        <taxon>Demequina</taxon>
    </lineage>
</organism>